<dbReference type="SUPFAM" id="SSF48557">
    <property type="entry name" value="L-aspartase-like"/>
    <property type="match status" value="1"/>
</dbReference>
<reference evidence="2" key="2">
    <citation type="submission" date="2019-07" db="EMBL/GenBank/DDBJ databases">
        <authorList>
            <person name="Seetharam A."/>
            <person name="Woodhouse M."/>
            <person name="Cannon E."/>
        </authorList>
    </citation>
    <scope>NUCLEOTIDE SEQUENCE [LARGE SCALE GENOMIC DNA]</scope>
    <source>
        <strain evidence="2">cv. B73</strain>
    </source>
</reference>
<dbReference type="InParanoid" id="A0A804Q481"/>
<reference evidence="3" key="1">
    <citation type="journal article" date="2009" name="Science">
        <title>The B73 maize genome: complexity, diversity, and dynamics.</title>
        <authorList>
            <person name="Schnable P.S."/>
            <person name="Ware D."/>
            <person name="Fulton R.S."/>
            <person name="Stein J.C."/>
            <person name="Wei F."/>
            <person name="Pasternak S."/>
            <person name="Liang C."/>
            <person name="Zhang J."/>
            <person name="Fulton L."/>
            <person name="Graves T.A."/>
            <person name="Minx P."/>
            <person name="Reily A.D."/>
            <person name="Courtney L."/>
            <person name="Kruchowski S.S."/>
            <person name="Tomlinson C."/>
            <person name="Strong C."/>
            <person name="Delehaunty K."/>
            <person name="Fronick C."/>
            <person name="Courtney B."/>
            <person name="Rock S.M."/>
            <person name="Belter E."/>
            <person name="Du F."/>
            <person name="Kim K."/>
            <person name="Abbott R.M."/>
            <person name="Cotton M."/>
            <person name="Levy A."/>
            <person name="Marchetto P."/>
            <person name="Ochoa K."/>
            <person name="Jackson S.M."/>
            <person name="Gillam B."/>
            <person name="Chen W."/>
            <person name="Yan L."/>
            <person name="Higginbotham J."/>
            <person name="Cardenas M."/>
            <person name="Waligorski J."/>
            <person name="Applebaum E."/>
            <person name="Phelps L."/>
            <person name="Falcone J."/>
            <person name="Kanchi K."/>
            <person name="Thane T."/>
            <person name="Scimone A."/>
            <person name="Thane N."/>
            <person name="Henke J."/>
            <person name="Wang T."/>
            <person name="Ruppert J."/>
            <person name="Shah N."/>
            <person name="Rotter K."/>
            <person name="Hodges J."/>
            <person name="Ingenthron E."/>
            <person name="Cordes M."/>
            <person name="Kohlberg S."/>
            <person name="Sgro J."/>
            <person name="Delgado B."/>
            <person name="Mead K."/>
            <person name="Chinwalla A."/>
            <person name="Leonard S."/>
            <person name="Crouse K."/>
            <person name="Collura K."/>
            <person name="Kudrna D."/>
            <person name="Currie J."/>
            <person name="He R."/>
            <person name="Angelova A."/>
            <person name="Rajasekar S."/>
            <person name="Mueller T."/>
            <person name="Lomeli R."/>
            <person name="Scara G."/>
            <person name="Ko A."/>
            <person name="Delaney K."/>
            <person name="Wissotski M."/>
            <person name="Lopez G."/>
            <person name="Campos D."/>
            <person name="Braidotti M."/>
            <person name="Ashley E."/>
            <person name="Golser W."/>
            <person name="Kim H."/>
            <person name="Lee S."/>
            <person name="Lin J."/>
            <person name="Dujmic Z."/>
            <person name="Kim W."/>
            <person name="Talag J."/>
            <person name="Zuccolo A."/>
            <person name="Fan C."/>
            <person name="Sebastian A."/>
            <person name="Kramer M."/>
            <person name="Spiegel L."/>
            <person name="Nascimento L."/>
            <person name="Zutavern T."/>
            <person name="Miller B."/>
            <person name="Ambroise C."/>
            <person name="Muller S."/>
            <person name="Spooner W."/>
            <person name="Narechania A."/>
            <person name="Ren L."/>
            <person name="Wei S."/>
            <person name="Kumari S."/>
            <person name="Faga B."/>
            <person name="Levy M.J."/>
            <person name="McMahan L."/>
            <person name="Van Buren P."/>
            <person name="Vaughn M.W."/>
            <person name="Ying K."/>
            <person name="Yeh C.-T."/>
            <person name="Emrich S.J."/>
            <person name="Jia Y."/>
            <person name="Kalyanaraman A."/>
            <person name="Hsia A.-P."/>
            <person name="Barbazuk W.B."/>
            <person name="Baucom R.S."/>
            <person name="Brutnell T.P."/>
            <person name="Carpita N.C."/>
            <person name="Chaparro C."/>
            <person name="Chia J.-M."/>
            <person name="Deragon J.-M."/>
            <person name="Estill J.C."/>
            <person name="Fu Y."/>
            <person name="Jeddeloh J.A."/>
            <person name="Han Y."/>
            <person name="Lee H."/>
            <person name="Li P."/>
            <person name="Lisch D.R."/>
            <person name="Liu S."/>
            <person name="Liu Z."/>
            <person name="Nagel D.H."/>
            <person name="McCann M.C."/>
            <person name="SanMiguel P."/>
            <person name="Myers A.M."/>
            <person name="Nettleton D."/>
            <person name="Nguyen J."/>
            <person name="Penning B.W."/>
            <person name="Ponnala L."/>
            <person name="Schneider K.L."/>
            <person name="Schwartz D.C."/>
            <person name="Sharma A."/>
            <person name="Soderlund C."/>
            <person name="Springer N.M."/>
            <person name="Sun Q."/>
            <person name="Wang H."/>
            <person name="Waterman M."/>
            <person name="Westerman R."/>
            <person name="Wolfgruber T.K."/>
            <person name="Yang L."/>
            <person name="Yu Y."/>
            <person name="Zhang L."/>
            <person name="Zhou S."/>
            <person name="Zhu Q."/>
            <person name="Bennetzen J.L."/>
            <person name="Dawe R.K."/>
            <person name="Jiang J."/>
            <person name="Jiang N."/>
            <person name="Presting G.G."/>
            <person name="Wessler S.R."/>
            <person name="Aluru S."/>
            <person name="Martienssen R.A."/>
            <person name="Clifton S.W."/>
            <person name="McCombie W.R."/>
            <person name="Wing R.A."/>
            <person name="Wilson R.K."/>
        </authorList>
    </citation>
    <scope>NUCLEOTIDE SEQUENCE [LARGE SCALE GENOMIC DNA]</scope>
    <source>
        <strain evidence="3">cv. B73</strain>
    </source>
</reference>
<organism evidence="2 3">
    <name type="scientific">Zea mays</name>
    <name type="common">Maize</name>
    <dbReference type="NCBI Taxonomy" id="4577"/>
    <lineage>
        <taxon>Eukaryota</taxon>
        <taxon>Viridiplantae</taxon>
        <taxon>Streptophyta</taxon>
        <taxon>Embryophyta</taxon>
        <taxon>Tracheophyta</taxon>
        <taxon>Spermatophyta</taxon>
        <taxon>Magnoliopsida</taxon>
        <taxon>Liliopsida</taxon>
        <taxon>Poales</taxon>
        <taxon>Poaceae</taxon>
        <taxon>PACMAD clade</taxon>
        <taxon>Panicoideae</taxon>
        <taxon>Andropogonodae</taxon>
        <taxon>Andropogoneae</taxon>
        <taxon>Tripsacinae</taxon>
        <taxon>Zea</taxon>
    </lineage>
</organism>
<dbReference type="GO" id="GO:0006163">
    <property type="term" value="P:purine nucleotide metabolic process"/>
    <property type="evidence" value="ECO:0000318"/>
    <property type="project" value="GO_Central"/>
</dbReference>
<keyword evidence="3" id="KW-1185">Reference proteome</keyword>
<name>A0A804Q481_MAIZE</name>
<dbReference type="Gramene" id="Zm00001eb297360_T001">
    <property type="protein sequence ID" value="Zm00001eb297360_P001"/>
    <property type="gene ID" value="Zm00001eb297360"/>
</dbReference>
<dbReference type="Proteomes" id="UP000007305">
    <property type="component" value="Chromosome 6"/>
</dbReference>
<dbReference type="AlphaFoldDB" id="A0A804Q481"/>
<evidence type="ECO:0000313" key="3">
    <source>
        <dbReference type="Proteomes" id="UP000007305"/>
    </source>
</evidence>
<dbReference type="Gene3D" id="1.20.200.10">
    <property type="entry name" value="Fumarase/aspartase (Central domain)"/>
    <property type="match status" value="1"/>
</dbReference>
<evidence type="ECO:0000259" key="1">
    <source>
        <dbReference type="Pfam" id="PF00206"/>
    </source>
</evidence>
<dbReference type="InterPro" id="IPR008948">
    <property type="entry name" value="L-Aspartase-like"/>
</dbReference>
<dbReference type="Pfam" id="PF00206">
    <property type="entry name" value="Lyase_1"/>
    <property type="match status" value="1"/>
</dbReference>
<protein>
    <recommendedName>
        <fullName evidence="1">Fumarate lyase N-terminal domain-containing protein</fullName>
    </recommendedName>
</protein>
<dbReference type="InterPro" id="IPR047136">
    <property type="entry name" value="PurB_bact"/>
</dbReference>
<dbReference type="GO" id="GO:0004018">
    <property type="term" value="F:N6-(1,2-dicarboxyethyl)AMP AMP-lyase (fumarate-forming) activity"/>
    <property type="evidence" value="ECO:0000318"/>
    <property type="project" value="GO_Central"/>
</dbReference>
<dbReference type="PANTHER" id="PTHR43411:SF1">
    <property type="entry name" value="ADENYLOSUCCINATE LYASE"/>
    <property type="match status" value="1"/>
</dbReference>
<dbReference type="EnsemblPlants" id="Zm00001eb297360_T001">
    <property type="protein sequence ID" value="Zm00001eb297360_P001"/>
    <property type="gene ID" value="Zm00001eb297360"/>
</dbReference>
<feature type="domain" description="Fumarate lyase N-terminal" evidence="1">
    <location>
        <begin position="26"/>
        <end position="100"/>
    </location>
</feature>
<accession>A0A804Q481</accession>
<dbReference type="GO" id="GO:0006188">
    <property type="term" value="P:IMP biosynthetic process"/>
    <property type="evidence" value="ECO:0007669"/>
    <property type="project" value="InterPro"/>
</dbReference>
<reference evidence="2" key="3">
    <citation type="submission" date="2021-05" db="UniProtKB">
        <authorList>
            <consortium name="EnsemblPlants"/>
        </authorList>
    </citation>
    <scope>IDENTIFICATION</scope>
    <source>
        <strain evidence="2">cv. B73</strain>
    </source>
</reference>
<dbReference type="InterPro" id="IPR020557">
    <property type="entry name" value="Fumarate_lyase_CS"/>
</dbReference>
<sequence>MFPAMIDLCKAMCSLATQNSGYPMLARTHGQIEPHDYISKLFNLFTQFNNVLTGFDRDMWSYISLGYFKQIPKAGEVGSSTMPHKINPIDFENSDGNLGQLDLTDLTVLRNLGMGLGHSLLAYKGTMRGISKVQAHEDIFIVIKIARVEVRSDCAPFPFNCRQAITTSTDVRAALLTSAPAAP</sequence>
<dbReference type="PANTHER" id="PTHR43411">
    <property type="entry name" value="ADENYLOSUCCINATE LYASE"/>
    <property type="match status" value="1"/>
</dbReference>
<dbReference type="InterPro" id="IPR022761">
    <property type="entry name" value="Fumarate_lyase_N"/>
</dbReference>
<evidence type="ECO:0000313" key="2">
    <source>
        <dbReference type="EnsemblPlants" id="Zm00001eb297360_P001"/>
    </source>
</evidence>
<proteinExistence type="predicted"/>
<dbReference type="PROSITE" id="PS00163">
    <property type="entry name" value="FUMARATE_LYASES"/>
    <property type="match status" value="1"/>
</dbReference>